<organism evidence="2 3">
    <name type="scientific">Grimontia sedimenti</name>
    <dbReference type="NCBI Taxonomy" id="2711294"/>
    <lineage>
        <taxon>Bacteria</taxon>
        <taxon>Pseudomonadati</taxon>
        <taxon>Pseudomonadota</taxon>
        <taxon>Gammaproteobacteria</taxon>
        <taxon>Vibrionales</taxon>
        <taxon>Vibrionaceae</taxon>
        <taxon>Grimontia</taxon>
    </lineage>
</organism>
<dbReference type="Proteomes" id="UP000473008">
    <property type="component" value="Unassembled WGS sequence"/>
</dbReference>
<sequence length="253" mass="27403">MKKRLLLSLLVAGCSATAMAQNIDPSDLTNVYTQAAFLVGGDSTLKPVTMVSGGYDNGHKFAFLGEATFGAKGEDADNKFGLNYRDSRAQYFHVLDANNRFIPSFGVSLDYIHQKTDSVTTNLAAVGTVVGVNPLYTPGFMVFPIAAYVDGDIKISDHKAQVDGVSLALAATHQIGDTGAFILLWPEYQKLTGYGLTLTKASAKLSLNAPITTSRKLWVNTRLDYGQSEMKANDLAAIKSDDSQVYMGLRYFF</sequence>
<gene>
    <name evidence="2" type="ORF">G5S52_12310</name>
</gene>
<name>A0A6M1R8F2_9GAMM</name>
<dbReference type="AlphaFoldDB" id="A0A6M1R8F2"/>
<evidence type="ECO:0000256" key="1">
    <source>
        <dbReference type="SAM" id="SignalP"/>
    </source>
</evidence>
<dbReference type="RefSeq" id="WP_165013912.1">
    <property type="nucleotide sequence ID" value="NZ_JAALDL010000008.1"/>
</dbReference>
<keyword evidence="3" id="KW-1185">Reference proteome</keyword>
<accession>A0A6M1R8F2</accession>
<feature type="chain" id="PRO_5027099314" description="Porin" evidence="1">
    <location>
        <begin position="21"/>
        <end position="253"/>
    </location>
</feature>
<evidence type="ECO:0008006" key="4">
    <source>
        <dbReference type="Google" id="ProtNLM"/>
    </source>
</evidence>
<comment type="caution">
    <text evidence="2">The sequence shown here is derived from an EMBL/GenBank/DDBJ whole genome shotgun (WGS) entry which is preliminary data.</text>
</comment>
<evidence type="ECO:0000313" key="2">
    <source>
        <dbReference type="EMBL" id="NGN98403.1"/>
    </source>
</evidence>
<proteinExistence type="predicted"/>
<reference evidence="2 3" key="1">
    <citation type="submission" date="2020-02" db="EMBL/GenBank/DDBJ databases">
        <title>The draft genome of Grimontia sedimenta sp. nov., isolated from benthic sediments near coral reefs south of Kuwait.</title>
        <authorList>
            <person name="Mahmoud H.M."/>
            <person name="Jose L."/>
            <person name="Eapen S."/>
        </authorList>
    </citation>
    <scope>NUCLEOTIDE SEQUENCE [LARGE SCALE GENOMIC DNA]</scope>
    <source>
        <strain evidence="2 3">S25</strain>
    </source>
</reference>
<dbReference type="EMBL" id="JAALDL010000008">
    <property type="protein sequence ID" value="NGN98403.1"/>
    <property type="molecule type" value="Genomic_DNA"/>
</dbReference>
<feature type="signal peptide" evidence="1">
    <location>
        <begin position="1"/>
        <end position="20"/>
    </location>
</feature>
<keyword evidence="1" id="KW-0732">Signal</keyword>
<evidence type="ECO:0000313" key="3">
    <source>
        <dbReference type="Proteomes" id="UP000473008"/>
    </source>
</evidence>
<protein>
    <recommendedName>
        <fullName evidence="4">Porin</fullName>
    </recommendedName>
</protein>